<dbReference type="PROSITE" id="PS00588">
    <property type="entry name" value="FLAGELLA_BB_ROD"/>
    <property type="match status" value="1"/>
</dbReference>
<dbReference type="PANTHER" id="PTHR30435">
    <property type="entry name" value="FLAGELLAR PROTEIN"/>
    <property type="match status" value="1"/>
</dbReference>
<organism evidence="8 9">
    <name type="scientific">Blastochloris viridis</name>
    <name type="common">Rhodopseudomonas viridis</name>
    <dbReference type="NCBI Taxonomy" id="1079"/>
    <lineage>
        <taxon>Bacteria</taxon>
        <taxon>Pseudomonadati</taxon>
        <taxon>Pseudomonadota</taxon>
        <taxon>Alphaproteobacteria</taxon>
        <taxon>Hyphomicrobiales</taxon>
        <taxon>Blastochloridaceae</taxon>
        <taxon>Blastochloris</taxon>
    </lineage>
</organism>
<name>A0A6N4R5J6_BLAVI</name>
<comment type="caution">
    <text evidence="8">The sequence shown here is derived from an EMBL/GenBank/DDBJ whole genome shotgun (WGS) entry which is preliminary data.</text>
</comment>
<dbReference type="Pfam" id="PF00460">
    <property type="entry name" value="Flg_bb_rod"/>
    <property type="match status" value="1"/>
</dbReference>
<dbReference type="InterPro" id="IPR053967">
    <property type="entry name" value="LlgE_F_G-like_D1"/>
</dbReference>
<comment type="subcellular location">
    <subcellularLocation>
        <location evidence="1 4">Bacterial flagellum basal body</location>
    </subcellularLocation>
</comment>
<gene>
    <name evidence="8" type="ORF">DI628_04745</name>
</gene>
<evidence type="ECO:0000313" key="8">
    <source>
        <dbReference type="EMBL" id="TKW61933.1"/>
    </source>
</evidence>
<reference evidence="8 9" key="1">
    <citation type="journal article" date="2017" name="Nat. Commun.">
        <title>In situ click chemistry generation of cyclooxygenase-2 inhibitors.</title>
        <authorList>
            <person name="Bhardwaj A."/>
            <person name="Kaur J."/>
            <person name="Wuest M."/>
            <person name="Wuest F."/>
        </authorList>
    </citation>
    <scope>NUCLEOTIDE SEQUENCE [LARGE SCALE GENOMIC DNA]</scope>
    <source>
        <strain evidence="8">S2_018_000_R2_106</strain>
    </source>
</reference>
<dbReference type="InterPro" id="IPR001444">
    <property type="entry name" value="Flag_bb_rod_N"/>
</dbReference>
<keyword evidence="8" id="KW-0969">Cilium</keyword>
<dbReference type="AlphaFoldDB" id="A0A6N4R5J6"/>
<feature type="domain" description="Flagellar basal body rod protein N-terminal" evidence="5">
    <location>
        <begin position="59"/>
        <end position="87"/>
    </location>
</feature>
<dbReference type="NCBIfam" id="TIGR03506">
    <property type="entry name" value="FlgEFG_subfam"/>
    <property type="match status" value="1"/>
</dbReference>
<proteinExistence type="inferred from homology"/>
<comment type="similarity">
    <text evidence="2 4">Belongs to the flagella basal body rod proteins family.</text>
</comment>
<dbReference type="Pfam" id="PF22692">
    <property type="entry name" value="LlgE_F_G_D1"/>
    <property type="match status" value="1"/>
</dbReference>
<evidence type="ECO:0000259" key="6">
    <source>
        <dbReference type="Pfam" id="PF06429"/>
    </source>
</evidence>
<feature type="domain" description="Flagellar hook protein FlgE/F/G-like D1" evidence="7">
    <location>
        <begin position="133"/>
        <end position="198"/>
    </location>
</feature>
<keyword evidence="8" id="KW-0282">Flagellum</keyword>
<dbReference type="InterPro" id="IPR037925">
    <property type="entry name" value="FlgE/F/G-like"/>
</dbReference>
<evidence type="ECO:0000256" key="2">
    <source>
        <dbReference type="ARBA" id="ARBA00009677"/>
    </source>
</evidence>
<evidence type="ECO:0000256" key="1">
    <source>
        <dbReference type="ARBA" id="ARBA00004117"/>
    </source>
</evidence>
<feature type="domain" description="Flagellar basal-body/hook protein C-terminal" evidence="6">
    <location>
        <begin position="246"/>
        <end position="290"/>
    </location>
</feature>
<dbReference type="InterPro" id="IPR010930">
    <property type="entry name" value="Flg_bb/hook_C_dom"/>
</dbReference>
<keyword evidence="3 4" id="KW-0975">Bacterial flagellum</keyword>
<protein>
    <submittedName>
        <fullName evidence="8">Flagellar hook-basal body complex protein</fullName>
    </submittedName>
</protein>
<dbReference type="GO" id="GO:0009425">
    <property type="term" value="C:bacterial-type flagellum basal body"/>
    <property type="evidence" value="ECO:0007669"/>
    <property type="project" value="UniProtKB-SubCell"/>
</dbReference>
<evidence type="ECO:0000256" key="3">
    <source>
        <dbReference type="ARBA" id="ARBA00023143"/>
    </source>
</evidence>
<sequence>MCLCTSENSTAFLRFCAIGRAKCWKFAMSESWHAVCIRSAETTTNTENRQEQPMQELAVLASRVMTKQREFTAVADNVANVNTQGFRKLEMEFRETVSRPRSFATASYVEDRALHVSQVQGGLEKTGNQLDMAINGEGFFGIDVDGTRQYTRRGQFLVNADGTLVTPEGHGVLDTAGQPIQVPIGAAEIKLGEDGTLSTADGGQFAQVGVFTFSADDLPKLERAGNTAFVPMLGAAALPMENARLKQGVLESSNVNAVQEMVNMQNVSRAYESSIRMMKSLEDLESRAIRNLTPQ</sequence>
<evidence type="ECO:0000313" key="9">
    <source>
        <dbReference type="Proteomes" id="UP000320948"/>
    </source>
</evidence>
<dbReference type="InterPro" id="IPR019776">
    <property type="entry name" value="Flagellar_basal_body_rod_CS"/>
</dbReference>
<keyword evidence="8" id="KW-0966">Cell projection</keyword>
<accession>A0A6N4R5J6</accession>
<dbReference type="GO" id="GO:0071978">
    <property type="term" value="P:bacterial-type flagellum-dependent swarming motility"/>
    <property type="evidence" value="ECO:0007669"/>
    <property type="project" value="TreeGrafter"/>
</dbReference>
<dbReference type="Proteomes" id="UP000320948">
    <property type="component" value="Unassembled WGS sequence"/>
</dbReference>
<dbReference type="EMBL" id="VAFM01000001">
    <property type="protein sequence ID" value="TKW61933.1"/>
    <property type="molecule type" value="Genomic_DNA"/>
</dbReference>
<evidence type="ECO:0000259" key="7">
    <source>
        <dbReference type="Pfam" id="PF22692"/>
    </source>
</evidence>
<evidence type="ECO:0000256" key="4">
    <source>
        <dbReference type="RuleBase" id="RU362116"/>
    </source>
</evidence>
<dbReference type="InterPro" id="IPR020013">
    <property type="entry name" value="Flagellar_FlgE/F/G"/>
</dbReference>
<dbReference type="PANTHER" id="PTHR30435:SF19">
    <property type="entry name" value="FLAGELLAR BASAL-BODY ROD PROTEIN FLGG"/>
    <property type="match status" value="1"/>
</dbReference>
<evidence type="ECO:0000259" key="5">
    <source>
        <dbReference type="Pfam" id="PF00460"/>
    </source>
</evidence>
<dbReference type="SUPFAM" id="SSF117143">
    <property type="entry name" value="Flagellar hook protein flgE"/>
    <property type="match status" value="1"/>
</dbReference>
<dbReference type="Pfam" id="PF06429">
    <property type="entry name" value="Flg_bbr_C"/>
    <property type="match status" value="1"/>
</dbReference>